<comment type="caution">
    <text evidence="1">The sequence shown here is derived from an EMBL/GenBank/DDBJ whole genome shotgun (WGS) entry which is preliminary data.</text>
</comment>
<proteinExistence type="predicted"/>
<gene>
    <name evidence="1" type="ORF">HAX54_029986</name>
</gene>
<dbReference type="EMBL" id="JACEIK010000374">
    <property type="protein sequence ID" value="MCD7455884.1"/>
    <property type="molecule type" value="Genomic_DNA"/>
</dbReference>
<sequence>MPKVFAILITTRPFWEINARRVLQHPAQRPGTKWFDQPKQIQKLRARLLLRGSLGPEYICPRPTVDEQSLKVAYPVICRGYMSCAGSSFSTIQVNYRTNLGREFYVNWNVDDIEDLEPVRGRLIDISQDDLRRFLGALDVPVEPLIGLPHIHNTERFDTLYVVSDPLLGES</sequence>
<accession>A0ABS8SAS9</accession>
<evidence type="ECO:0000313" key="1">
    <source>
        <dbReference type="EMBL" id="MCD7455884.1"/>
    </source>
</evidence>
<keyword evidence="2" id="KW-1185">Reference proteome</keyword>
<organism evidence="1 2">
    <name type="scientific">Datura stramonium</name>
    <name type="common">Jimsonweed</name>
    <name type="synonym">Common thornapple</name>
    <dbReference type="NCBI Taxonomy" id="4076"/>
    <lineage>
        <taxon>Eukaryota</taxon>
        <taxon>Viridiplantae</taxon>
        <taxon>Streptophyta</taxon>
        <taxon>Embryophyta</taxon>
        <taxon>Tracheophyta</taxon>
        <taxon>Spermatophyta</taxon>
        <taxon>Magnoliopsida</taxon>
        <taxon>eudicotyledons</taxon>
        <taxon>Gunneridae</taxon>
        <taxon>Pentapetalae</taxon>
        <taxon>asterids</taxon>
        <taxon>lamiids</taxon>
        <taxon>Solanales</taxon>
        <taxon>Solanaceae</taxon>
        <taxon>Solanoideae</taxon>
        <taxon>Datureae</taxon>
        <taxon>Datura</taxon>
    </lineage>
</organism>
<reference evidence="1 2" key="1">
    <citation type="journal article" date="2021" name="BMC Genomics">
        <title>Datura genome reveals duplications of psychoactive alkaloid biosynthetic genes and high mutation rate following tissue culture.</title>
        <authorList>
            <person name="Rajewski A."/>
            <person name="Carter-House D."/>
            <person name="Stajich J."/>
            <person name="Litt A."/>
        </authorList>
    </citation>
    <scope>NUCLEOTIDE SEQUENCE [LARGE SCALE GENOMIC DNA]</scope>
    <source>
        <strain evidence="1">AR-01</strain>
    </source>
</reference>
<dbReference type="Proteomes" id="UP000823775">
    <property type="component" value="Unassembled WGS sequence"/>
</dbReference>
<name>A0ABS8SAS9_DATST</name>
<protein>
    <submittedName>
        <fullName evidence="1">Uncharacterized protein</fullName>
    </submittedName>
</protein>
<evidence type="ECO:0000313" key="2">
    <source>
        <dbReference type="Proteomes" id="UP000823775"/>
    </source>
</evidence>